<evidence type="ECO:0000256" key="1">
    <source>
        <dbReference type="SAM" id="MobiDB-lite"/>
    </source>
</evidence>
<proteinExistence type="predicted"/>
<evidence type="ECO:0000313" key="2">
    <source>
        <dbReference type="EMBL" id="KDR84208.1"/>
    </source>
</evidence>
<dbReference type="AlphaFoldDB" id="A0A067TYR9"/>
<reference evidence="3" key="1">
    <citation type="journal article" date="2014" name="Proc. Natl. Acad. Sci. U.S.A.">
        <title>Extensive sampling of basidiomycete genomes demonstrates inadequacy of the white-rot/brown-rot paradigm for wood decay fungi.</title>
        <authorList>
            <person name="Riley R."/>
            <person name="Salamov A.A."/>
            <person name="Brown D.W."/>
            <person name="Nagy L.G."/>
            <person name="Floudas D."/>
            <person name="Held B.W."/>
            <person name="Levasseur A."/>
            <person name="Lombard V."/>
            <person name="Morin E."/>
            <person name="Otillar R."/>
            <person name="Lindquist E.A."/>
            <person name="Sun H."/>
            <person name="LaButti K.M."/>
            <person name="Schmutz J."/>
            <person name="Jabbour D."/>
            <person name="Luo H."/>
            <person name="Baker S.E."/>
            <person name="Pisabarro A.G."/>
            <person name="Walton J.D."/>
            <person name="Blanchette R.A."/>
            <person name="Henrissat B."/>
            <person name="Martin F."/>
            <person name="Cullen D."/>
            <person name="Hibbett D.S."/>
            <person name="Grigoriev I.V."/>
        </authorList>
    </citation>
    <scope>NUCLEOTIDE SEQUENCE [LARGE SCALE GENOMIC DNA]</scope>
    <source>
        <strain evidence="3">CBS 339.88</strain>
    </source>
</reference>
<evidence type="ECO:0000313" key="3">
    <source>
        <dbReference type="Proteomes" id="UP000027222"/>
    </source>
</evidence>
<keyword evidence="3" id="KW-1185">Reference proteome</keyword>
<dbReference type="OrthoDB" id="2675575at2759"/>
<protein>
    <submittedName>
        <fullName evidence="2">Uncharacterized protein</fullName>
    </submittedName>
</protein>
<feature type="region of interest" description="Disordered" evidence="1">
    <location>
        <begin position="1"/>
        <end position="35"/>
    </location>
</feature>
<organism evidence="2 3">
    <name type="scientific">Galerina marginata (strain CBS 339.88)</name>
    <dbReference type="NCBI Taxonomy" id="685588"/>
    <lineage>
        <taxon>Eukaryota</taxon>
        <taxon>Fungi</taxon>
        <taxon>Dikarya</taxon>
        <taxon>Basidiomycota</taxon>
        <taxon>Agaricomycotina</taxon>
        <taxon>Agaricomycetes</taxon>
        <taxon>Agaricomycetidae</taxon>
        <taxon>Agaricales</taxon>
        <taxon>Agaricineae</taxon>
        <taxon>Strophariaceae</taxon>
        <taxon>Galerina</taxon>
    </lineage>
</organism>
<accession>A0A067TYR9</accession>
<sequence>MAVEPNPNGQFSNANTAIQRQIRTGDQPLPIRNRIPEPRSLQRPFSLGKFYVVFKGEEVGIWGIWHQAAARTVKVNGFCSKYSSWTDALKAYTDAFKARKLRVLSRLGGPFSVGH</sequence>
<dbReference type="Proteomes" id="UP000027222">
    <property type="component" value="Unassembled WGS sequence"/>
</dbReference>
<dbReference type="HOGENOM" id="CLU_2109219_0_0_1"/>
<gene>
    <name evidence="2" type="ORF">GALMADRAFT_133560</name>
</gene>
<feature type="compositionally biased region" description="Polar residues" evidence="1">
    <location>
        <begin position="7"/>
        <end position="24"/>
    </location>
</feature>
<name>A0A067TYR9_GALM3</name>
<dbReference type="EMBL" id="KL142368">
    <property type="protein sequence ID" value="KDR84208.1"/>
    <property type="molecule type" value="Genomic_DNA"/>
</dbReference>